<sequence length="571" mass="65231">KIDYFCTFTRVKLKKEYFYWKHQFRVWVTILDKCHDFHFSLSLYATCSVCSVKILVKHEGKTALHDHAKMKKHQSRVQVTRQTKAISSFMITKNSEDKITVAELTSTNHGVRHGHSYLSTDCGNKVSAKIFSDSEIATKMSCGRTKSEALVENVLAPFSQQRLAAELQKAHCFAVCSDAFNSGHTKLFPYTVQYFCASEGVKYGLLDFYDDSNESSEAIFKQIGSITENNGLSVSQISAYGADNASVNYGWHNSVFQKLREANPQIVKGNCKCNIINNTVKAANHVFSAGGCDVEAFVLKVYSEFSCSAKKVELLKDFCEFTNTKYREILRHVPTCWLSLLPAIQRILECWPALKFYFVSLGKEDCPSIIWTFVCGASDAENVDQLIARRTDKFYGSKAKQILRSLLPQQQEQFRSLVDRFFEKAVLYLEDKFDFNDQVLAHIGCLSRHEGQSLQWSELEVLVEKLALDVEEDKLYGDVVILNEVLHTIPTDLTPDRKWAYFFSKATESTELLKVVAFVFSIPVSNAYAERVFSHMEDVWSDKRNRLSVAMVKSELQVIWRMFGPIKEMQW</sequence>
<dbReference type="Pfam" id="PF05699">
    <property type="entry name" value="Dimer_Tnp_hAT"/>
    <property type="match status" value="1"/>
</dbReference>
<evidence type="ECO:0000259" key="1">
    <source>
        <dbReference type="Pfam" id="PF05699"/>
    </source>
</evidence>
<dbReference type="Ensembl" id="ENSCCRT00015009481.1">
    <property type="protein sequence ID" value="ENSCCRP00015009124.1"/>
    <property type="gene ID" value="ENSCCRG00015004461.1"/>
</dbReference>
<dbReference type="InterPro" id="IPR012337">
    <property type="entry name" value="RNaseH-like_sf"/>
</dbReference>
<protein>
    <recommendedName>
        <fullName evidence="1">HAT C-terminal dimerisation domain-containing protein</fullName>
    </recommendedName>
</protein>
<name>A0A8C1SLR9_CYPCA</name>
<dbReference type="GO" id="GO:0046983">
    <property type="term" value="F:protein dimerization activity"/>
    <property type="evidence" value="ECO:0007669"/>
    <property type="project" value="InterPro"/>
</dbReference>
<feature type="domain" description="HAT C-terminal dimerisation" evidence="1">
    <location>
        <begin position="508"/>
        <end position="552"/>
    </location>
</feature>
<organism evidence="2 3">
    <name type="scientific">Cyprinus carpio</name>
    <name type="common">Common carp</name>
    <dbReference type="NCBI Taxonomy" id="7962"/>
    <lineage>
        <taxon>Eukaryota</taxon>
        <taxon>Metazoa</taxon>
        <taxon>Chordata</taxon>
        <taxon>Craniata</taxon>
        <taxon>Vertebrata</taxon>
        <taxon>Euteleostomi</taxon>
        <taxon>Actinopterygii</taxon>
        <taxon>Neopterygii</taxon>
        <taxon>Teleostei</taxon>
        <taxon>Ostariophysi</taxon>
        <taxon>Cypriniformes</taxon>
        <taxon>Cyprinidae</taxon>
        <taxon>Cyprininae</taxon>
        <taxon>Cyprinus</taxon>
    </lineage>
</organism>
<dbReference type="SUPFAM" id="SSF53098">
    <property type="entry name" value="Ribonuclease H-like"/>
    <property type="match status" value="1"/>
</dbReference>
<evidence type="ECO:0000313" key="3">
    <source>
        <dbReference type="Proteomes" id="UP000694700"/>
    </source>
</evidence>
<evidence type="ECO:0000313" key="2">
    <source>
        <dbReference type="Ensembl" id="ENSCCRP00015009124.1"/>
    </source>
</evidence>
<dbReference type="AlphaFoldDB" id="A0A8C1SLR9"/>
<dbReference type="PANTHER" id="PTHR37162">
    <property type="entry name" value="HAT FAMILY DIMERISATION DOMAINCONTAINING PROTEIN-RELATED"/>
    <property type="match status" value="1"/>
</dbReference>
<reference evidence="2" key="1">
    <citation type="submission" date="2025-08" db="UniProtKB">
        <authorList>
            <consortium name="Ensembl"/>
        </authorList>
    </citation>
    <scope>IDENTIFICATION</scope>
</reference>
<dbReference type="PANTHER" id="PTHR37162:SF10">
    <property type="entry name" value="DUF4371 DOMAIN-CONTAINING PROTEIN"/>
    <property type="match status" value="1"/>
</dbReference>
<dbReference type="InterPro" id="IPR008906">
    <property type="entry name" value="HATC_C_dom"/>
</dbReference>
<proteinExistence type="predicted"/>
<dbReference type="Proteomes" id="UP000694700">
    <property type="component" value="Unplaced"/>
</dbReference>
<accession>A0A8C1SLR9</accession>